<feature type="region of interest" description="Disordered" evidence="1">
    <location>
        <begin position="27"/>
        <end position="72"/>
    </location>
</feature>
<organism evidence="3 4">
    <name type="scientific">Cherax quadricarinatus</name>
    <name type="common">Australian red claw crayfish</name>
    <dbReference type="NCBI Taxonomy" id="27406"/>
    <lineage>
        <taxon>Eukaryota</taxon>
        <taxon>Metazoa</taxon>
        <taxon>Ecdysozoa</taxon>
        <taxon>Arthropoda</taxon>
        <taxon>Crustacea</taxon>
        <taxon>Multicrustacea</taxon>
        <taxon>Malacostraca</taxon>
        <taxon>Eumalacostraca</taxon>
        <taxon>Eucarida</taxon>
        <taxon>Decapoda</taxon>
        <taxon>Pleocyemata</taxon>
        <taxon>Astacidea</taxon>
        <taxon>Parastacoidea</taxon>
        <taxon>Parastacidae</taxon>
        <taxon>Cherax</taxon>
    </lineage>
</organism>
<feature type="domain" description="116kDa U5 small nuclear ribonucleoprotein component N-terminal" evidence="2">
    <location>
        <begin position="21"/>
        <end position="113"/>
    </location>
</feature>
<proteinExistence type="predicted"/>
<gene>
    <name evidence="3" type="ORF">OTU49_011674</name>
</gene>
<accession>A0AAW0W1N6</accession>
<evidence type="ECO:0000313" key="4">
    <source>
        <dbReference type="Proteomes" id="UP001445076"/>
    </source>
</evidence>
<name>A0AAW0W1N6_CHEQU</name>
<protein>
    <recommendedName>
        <fullName evidence="2">116kDa U5 small nuclear ribonucleoprotein component N-terminal domain-containing protein</fullName>
    </recommendedName>
</protein>
<feature type="compositionally biased region" description="Acidic residues" evidence="1">
    <location>
        <begin position="34"/>
        <end position="70"/>
    </location>
</feature>
<dbReference type="Proteomes" id="UP001445076">
    <property type="component" value="Unassembled WGS sequence"/>
</dbReference>
<sequence length="123" mass="13668">ATKINWLGESCHIFQQAMDVDLYDEFGNYIGPELDSDEEEEDDDEDYADQDQDVNGFDDDDGAGGEEEEVSAQAVVLHEDKQYYPSAADVYGPEVETIVQEEDAQPLTQPIIQEQGGCSCSIH</sequence>
<evidence type="ECO:0000256" key="1">
    <source>
        <dbReference type="SAM" id="MobiDB-lite"/>
    </source>
</evidence>
<feature type="non-terminal residue" evidence="3">
    <location>
        <position position="1"/>
    </location>
</feature>
<dbReference type="AlphaFoldDB" id="A0AAW0W1N6"/>
<evidence type="ECO:0000259" key="2">
    <source>
        <dbReference type="Pfam" id="PF16004"/>
    </source>
</evidence>
<keyword evidence="4" id="KW-1185">Reference proteome</keyword>
<reference evidence="3 4" key="1">
    <citation type="journal article" date="2024" name="BMC Genomics">
        <title>Genome assembly of redclaw crayfish (Cherax quadricarinatus) provides insights into its immune adaptation and hypoxia tolerance.</title>
        <authorList>
            <person name="Liu Z."/>
            <person name="Zheng J."/>
            <person name="Li H."/>
            <person name="Fang K."/>
            <person name="Wang S."/>
            <person name="He J."/>
            <person name="Zhou D."/>
            <person name="Weng S."/>
            <person name="Chi M."/>
            <person name="Gu Z."/>
            <person name="He J."/>
            <person name="Li F."/>
            <person name="Wang M."/>
        </authorList>
    </citation>
    <scope>NUCLEOTIDE SEQUENCE [LARGE SCALE GENOMIC DNA]</scope>
    <source>
        <strain evidence="3">ZL_2023a</strain>
    </source>
</reference>
<dbReference type="InterPro" id="IPR031950">
    <property type="entry name" value="EFTUD2_N"/>
</dbReference>
<comment type="caution">
    <text evidence="3">The sequence shown here is derived from an EMBL/GenBank/DDBJ whole genome shotgun (WGS) entry which is preliminary data.</text>
</comment>
<evidence type="ECO:0000313" key="3">
    <source>
        <dbReference type="EMBL" id="KAK8723354.1"/>
    </source>
</evidence>
<dbReference type="Pfam" id="PF16004">
    <property type="entry name" value="EFTUD2"/>
    <property type="match status" value="1"/>
</dbReference>
<dbReference type="EMBL" id="JARKIK010000089">
    <property type="protein sequence ID" value="KAK8723354.1"/>
    <property type="molecule type" value="Genomic_DNA"/>
</dbReference>